<dbReference type="EMBL" id="UYRW01008767">
    <property type="protein sequence ID" value="VDM97068.1"/>
    <property type="molecule type" value="Genomic_DNA"/>
</dbReference>
<accession>A0A182EUF0</accession>
<name>A0A182EUF0_ONCOC</name>
<dbReference type="OrthoDB" id="5864836at2759"/>
<evidence type="ECO:0000313" key="3">
    <source>
        <dbReference type="WBParaSite" id="nOo.2.0.1.t11780-RA"/>
    </source>
</evidence>
<keyword evidence="2" id="KW-1185">Reference proteome</keyword>
<evidence type="ECO:0000313" key="1">
    <source>
        <dbReference type="EMBL" id="VDM97068.1"/>
    </source>
</evidence>
<reference evidence="1 2" key="2">
    <citation type="submission" date="2018-08" db="EMBL/GenBank/DDBJ databases">
        <authorList>
            <person name="Laetsch R D."/>
            <person name="Stevens L."/>
            <person name="Kumar S."/>
            <person name="Blaxter L. M."/>
        </authorList>
    </citation>
    <scope>NUCLEOTIDE SEQUENCE [LARGE SCALE GENOMIC DNA]</scope>
</reference>
<reference evidence="3" key="1">
    <citation type="submission" date="2016-06" db="UniProtKB">
        <authorList>
            <consortium name="WormBaseParasite"/>
        </authorList>
    </citation>
    <scope>IDENTIFICATION</scope>
</reference>
<organism evidence="3">
    <name type="scientific">Onchocerca ochengi</name>
    <name type="common">Filarial nematode worm</name>
    <dbReference type="NCBI Taxonomy" id="42157"/>
    <lineage>
        <taxon>Eukaryota</taxon>
        <taxon>Metazoa</taxon>
        <taxon>Ecdysozoa</taxon>
        <taxon>Nematoda</taxon>
        <taxon>Chromadorea</taxon>
        <taxon>Rhabditida</taxon>
        <taxon>Spirurina</taxon>
        <taxon>Spiruromorpha</taxon>
        <taxon>Filarioidea</taxon>
        <taxon>Onchocercidae</taxon>
        <taxon>Onchocerca</taxon>
    </lineage>
</organism>
<evidence type="ECO:0000313" key="2">
    <source>
        <dbReference type="Proteomes" id="UP000271087"/>
    </source>
</evidence>
<dbReference type="AlphaFoldDB" id="A0A182EUF0"/>
<gene>
    <name evidence="1" type="ORF">NOO_LOCUS11780</name>
</gene>
<protein>
    <submittedName>
        <fullName evidence="1 3">Uncharacterized protein</fullName>
    </submittedName>
</protein>
<dbReference type="WBParaSite" id="nOo.2.0.1.t11780-RA">
    <property type="protein sequence ID" value="nOo.2.0.1.t11780-RA"/>
    <property type="gene ID" value="nOo.2.0.1.g11780"/>
</dbReference>
<proteinExistence type="predicted"/>
<dbReference type="Proteomes" id="UP000271087">
    <property type="component" value="Unassembled WGS sequence"/>
</dbReference>
<sequence>MAMRVERRAARLEKARLRACKSSSATSDLLPFEQNERDRLRVTERPLMMIEDLCLQIANKVLSQLRIPSPNQSATDSFVVKLRREQNYQHG</sequence>